<feature type="chain" id="PRO_5047471008" description="Lipoprotein" evidence="1">
    <location>
        <begin position="22"/>
        <end position="151"/>
    </location>
</feature>
<keyword evidence="2" id="KW-0614">Plasmid</keyword>
<feature type="signal peptide" evidence="1">
    <location>
        <begin position="1"/>
        <end position="21"/>
    </location>
</feature>
<proteinExistence type="predicted"/>
<evidence type="ECO:0000256" key="1">
    <source>
        <dbReference type="SAM" id="SignalP"/>
    </source>
</evidence>
<keyword evidence="1" id="KW-0732">Signal</keyword>
<gene>
    <name evidence="2" type="ORF">QIA44_04730</name>
</gene>
<sequence>MRKRFFSIHLFLVLIFLFSCNGDINQAVKELTKPKKELTKEERAQALKTVKSKFKDDPKKMARVDEYFEKKIKDPAERDALLQVIALGTEYENKVEDILKKAQAEGKNLNSYSPEILALKTQLTDDLKNHNYTEKLFTKLGGEFINFVNGK</sequence>
<protein>
    <recommendedName>
        <fullName evidence="4">Lipoprotein</fullName>
    </recommendedName>
</protein>
<organism evidence="2 3">
    <name type="scientific">Borreliella lusitaniae</name>
    <dbReference type="NCBI Taxonomy" id="100177"/>
    <lineage>
        <taxon>Bacteria</taxon>
        <taxon>Pseudomonadati</taxon>
        <taxon>Spirochaetota</taxon>
        <taxon>Spirochaetia</taxon>
        <taxon>Spirochaetales</taxon>
        <taxon>Borreliaceae</taxon>
        <taxon>Borreliella</taxon>
    </lineage>
</organism>
<reference evidence="2" key="1">
    <citation type="submission" date="2023-07" db="EMBL/GenBank/DDBJ databases">
        <title>Genome sequencing of multiple Borrelia sensu lato isolates.</title>
        <authorList>
            <person name="Mongodin E.F."/>
            <person name="Rudenko N."/>
            <person name="Fraser C.M."/>
            <person name="Schutzer S."/>
            <person name="Luft B."/>
            <person name="Morgan R."/>
            <person name="Chastens S."/>
            <person name="Qiu W."/>
        </authorList>
    </citation>
    <scope>NUCLEOTIDE SEQUENCE [LARGE SCALE GENOMIC DNA]</scope>
    <source>
        <strain evidence="2">PotiB3</strain>
    </source>
</reference>
<dbReference type="RefSeq" id="WP_316384063.1">
    <property type="nucleotide sequence ID" value="NZ_CP132471.1"/>
</dbReference>
<dbReference type="Proteomes" id="UP001301963">
    <property type="component" value="Plasmid lp54"/>
</dbReference>
<dbReference type="PROSITE" id="PS51257">
    <property type="entry name" value="PROKAR_LIPOPROTEIN"/>
    <property type="match status" value="1"/>
</dbReference>
<evidence type="ECO:0000313" key="3">
    <source>
        <dbReference type="Proteomes" id="UP001301963"/>
    </source>
</evidence>
<dbReference type="EMBL" id="CP132471">
    <property type="protein sequence ID" value="WNY69137.1"/>
    <property type="molecule type" value="Genomic_DNA"/>
</dbReference>
<geneLocation type="plasmid" evidence="2 3">
    <name>lp54</name>
</geneLocation>
<evidence type="ECO:0008006" key="4">
    <source>
        <dbReference type="Google" id="ProtNLM"/>
    </source>
</evidence>
<name>A0ABZ0CIV2_9SPIR</name>
<accession>A0ABZ0CIV2</accession>
<keyword evidence="3" id="KW-1185">Reference proteome</keyword>
<evidence type="ECO:0000313" key="2">
    <source>
        <dbReference type="EMBL" id="WNY69137.1"/>
    </source>
</evidence>